<dbReference type="InterPro" id="IPR043129">
    <property type="entry name" value="ATPase_NBD"/>
</dbReference>
<evidence type="ECO:0000256" key="6">
    <source>
        <dbReference type="SAM" id="SignalP"/>
    </source>
</evidence>
<dbReference type="GO" id="GO:0005524">
    <property type="term" value="F:ATP binding"/>
    <property type="evidence" value="ECO:0007669"/>
    <property type="project" value="UniProtKB-KW"/>
</dbReference>
<dbReference type="FunFam" id="3.90.640.10:FF:000004">
    <property type="entry name" value="Heat shock 70 kDa protein 4"/>
    <property type="match status" value="1"/>
</dbReference>
<dbReference type="Gene3D" id="3.30.30.30">
    <property type="match status" value="1"/>
</dbReference>
<dbReference type="SUPFAM" id="SSF53067">
    <property type="entry name" value="Actin-like ATPase domain"/>
    <property type="match status" value="2"/>
</dbReference>
<dbReference type="InterPro" id="IPR029048">
    <property type="entry name" value="HSP70_C_sf"/>
</dbReference>
<dbReference type="OrthoDB" id="10262720at2759"/>
<dbReference type="InterPro" id="IPR013126">
    <property type="entry name" value="Hsp_70_fam"/>
</dbReference>
<dbReference type="GO" id="GO:0034663">
    <property type="term" value="C:endoplasmic reticulum chaperone complex"/>
    <property type="evidence" value="ECO:0007669"/>
    <property type="project" value="TreeGrafter"/>
</dbReference>
<keyword evidence="3" id="KW-0067">ATP-binding</keyword>
<dbReference type="Gene3D" id="1.20.1270.10">
    <property type="match status" value="1"/>
</dbReference>
<feature type="compositionally biased region" description="Polar residues" evidence="5">
    <location>
        <begin position="620"/>
        <end position="634"/>
    </location>
</feature>
<dbReference type="GO" id="GO:0140662">
    <property type="term" value="F:ATP-dependent protein folding chaperone"/>
    <property type="evidence" value="ECO:0007669"/>
    <property type="project" value="InterPro"/>
</dbReference>
<dbReference type="PRINTS" id="PR00301">
    <property type="entry name" value="HEATSHOCK70"/>
</dbReference>
<keyword evidence="4" id="KW-0143">Chaperone</keyword>
<evidence type="ECO:0000256" key="5">
    <source>
        <dbReference type="SAM" id="MobiDB-lite"/>
    </source>
</evidence>
<dbReference type="GO" id="GO:0030968">
    <property type="term" value="P:endoplasmic reticulum unfolded protein response"/>
    <property type="evidence" value="ECO:0007669"/>
    <property type="project" value="TreeGrafter"/>
</dbReference>
<accession>A0A9P6JE62</accession>
<evidence type="ECO:0000256" key="3">
    <source>
        <dbReference type="ARBA" id="ARBA00022840"/>
    </source>
</evidence>
<feature type="chain" id="PRO_5040348753" evidence="6">
    <location>
        <begin position="34"/>
        <end position="932"/>
    </location>
</feature>
<dbReference type="SUPFAM" id="SSF100934">
    <property type="entry name" value="Heat shock protein 70kD (HSP70), C-terminal subdomain"/>
    <property type="match status" value="1"/>
</dbReference>
<dbReference type="PANTHER" id="PTHR45639:SF3">
    <property type="entry name" value="HYPOXIA UP-REGULATED PROTEIN 1"/>
    <property type="match status" value="1"/>
</dbReference>
<evidence type="ECO:0000313" key="8">
    <source>
        <dbReference type="Proteomes" id="UP000738359"/>
    </source>
</evidence>
<feature type="compositionally biased region" description="Basic and acidic residues" evidence="5">
    <location>
        <begin position="601"/>
        <end position="618"/>
    </location>
</feature>
<comment type="caution">
    <text evidence="7">The sequence shown here is derived from an EMBL/GenBank/DDBJ whole genome shotgun (WGS) entry which is preliminary data.</text>
</comment>
<dbReference type="InterPro" id="IPR029047">
    <property type="entry name" value="HSP70_peptide-bd_sf"/>
</dbReference>
<dbReference type="Gene3D" id="3.90.640.10">
    <property type="entry name" value="Actin, Chain A, domain 4"/>
    <property type="match status" value="1"/>
</dbReference>
<feature type="compositionally biased region" description="Basic and acidic residues" evidence="5">
    <location>
        <begin position="578"/>
        <end position="591"/>
    </location>
</feature>
<dbReference type="EMBL" id="JAAAHY010000037">
    <property type="protein sequence ID" value="KAF9968117.1"/>
    <property type="molecule type" value="Genomic_DNA"/>
</dbReference>
<dbReference type="AlphaFoldDB" id="A0A9P6JE62"/>
<dbReference type="Pfam" id="PF00012">
    <property type="entry name" value="HSP70"/>
    <property type="match status" value="1"/>
</dbReference>
<evidence type="ECO:0000256" key="1">
    <source>
        <dbReference type="ARBA" id="ARBA00022741"/>
    </source>
</evidence>
<feature type="region of interest" description="Disordered" evidence="5">
    <location>
        <begin position="573"/>
        <end position="634"/>
    </location>
</feature>
<dbReference type="Proteomes" id="UP000738359">
    <property type="component" value="Unassembled WGS sequence"/>
</dbReference>
<keyword evidence="2" id="KW-0256">Endoplasmic reticulum</keyword>
<protein>
    <submittedName>
        <fullName evidence="7">Uncharacterized protein</fullName>
    </submittedName>
</protein>
<feature type="region of interest" description="Disordered" evidence="5">
    <location>
        <begin position="848"/>
        <end position="932"/>
    </location>
</feature>
<evidence type="ECO:0000256" key="2">
    <source>
        <dbReference type="ARBA" id="ARBA00022824"/>
    </source>
</evidence>
<reference evidence="7" key="1">
    <citation type="journal article" date="2020" name="Fungal Divers.">
        <title>Resolving the Mortierellaceae phylogeny through synthesis of multi-gene phylogenetics and phylogenomics.</title>
        <authorList>
            <person name="Vandepol N."/>
            <person name="Liber J."/>
            <person name="Desiro A."/>
            <person name="Na H."/>
            <person name="Kennedy M."/>
            <person name="Barry K."/>
            <person name="Grigoriev I.V."/>
            <person name="Miller A.N."/>
            <person name="O'Donnell K."/>
            <person name="Stajich J.E."/>
            <person name="Bonito G."/>
        </authorList>
    </citation>
    <scope>NUCLEOTIDE SEQUENCE</scope>
    <source>
        <strain evidence="7">CK1249</strain>
    </source>
</reference>
<dbReference type="Gene3D" id="2.60.34.10">
    <property type="entry name" value="Substrate Binding Domain Of DNAk, Chain A, domain 1"/>
    <property type="match status" value="1"/>
</dbReference>
<gene>
    <name evidence="7" type="ORF">BGZ70_006516</name>
</gene>
<dbReference type="SUPFAM" id="SSF100920">
    <property type="entry name" value="Heat shock protein 70kD (HSP70), peptide-binding domain"/>
    <property type="match status" value="1"/>
</dbReference>
<keyword evidence="8" id="KW-1185">Reference proteome</keyword>
<keyword evidence="6" id="KW-0732">Signal</keyword>
<evidence type="ECO:0000313" key="7">
    <source>
        <dbReference type="EMBL" id="KAF9968117.1"/>
    </source>
</evidence>
<dbReference type="CDD" id="cd10230">
    <property type="entry name" value="ASKHA_NBD_HSP70_HYOU1"/>
    <property type="match status" value="1"/>
</dbReference>
<keyword evidence="1" id="KW-0547">Nucleotide-binding</keyword>
<name>A0A9P6JE62_MORAP</name>
<dbReference type="Gene3D" id="3.30.420.40">
    <property type="match status" value="2"/>
</dbReference>
<evidence type="ECO:0000256" key="4">
    <source>
        <dbReference type="ARBA" id="ARBA00023186"/>
    </source>
</evidence>
<proteinExistence type="predicted"/>
<sequence>MKINTKIKKRSLLTLGAVAALATLCLNTQQADAAVIAIDYGTDWFKVALVKPGIPLDIVLNTESKRKTPSAITIRGDERAFGSESLSLATRFPQDSFIGVKRILGRDYDDDHCVEYRKTFTNNMSKDPVRGTAVLETTTGVKYTAEELVAMQFALAKRQAEDTAGETIRDVVITVPPFFNQFERQAVLDAAELAGLRVLSLVHDESAVALNYGMTRAFPQEQCHLFYDMGAGSTVASLACFQDLTVKDGKLNKTVQQIEIKSVGYDRTLGGHEFDIRLQKLLAEKFQEQKGSKVSMPVFQNERAMAKLLKEANRVKQILSANTETMASVENLMEDTDFKVKVTRAELEALSKDLLTRVRGPIDAALAEGNKTLAEIQSLVLVGGGVRIPSVQANLAAIVGENNIAKNVNMDEAAVMGAVFRAASLSKQFKVKEVRLKDISLFPIEVKYTGESKDVNTPGKPFVTPIFGARSTIGTSKIMSFKRVTDFGFDLTYGEVSGENEKDISNREIAHVSLSGLTDAINKFKDISVATPKVKVTIELSNSGVVTIRDATATIETDHSKKASLADKVKSFFGGSEKNGDVQDAESKENGEGQDGGEANEQEKGKGKENTESKENKTEQTNGNNTDTPKNETTVTTQIEKIVLSVQTEHKGITPLTVLNKQESVAKIQRLDALDAAKRTREESRNALESFLYRGRDLLDKAEIIEISTEEEREKLSENLSTVSEWLDENEDADNAEFQERLKQLRKLERPLSVRAAERVSRPKAFASLSSSVTMARNVGEHLLTGEGAFHDPADVQKLFDACDEVLAWIKEKEAELAALPLWKDGTVSTRQIQLKGAAVEREMHRLMSMKKPKASKKEKEPASNTTEKTDDTKEEPKSGEEPQEQPEKKTEESEKTGTEGEKKAEEDQKEQGQSEGAKEPVETPKHTKDEL</sequence>
<dbReference type="PANTHER" id="PTHR45639">
    <property type="entry name" value="HSC70CB, ISOFORM G-RELATED"/>
    <property type="match status" value="1"/>
</dbReference>
<feature type="compositionally biased region" description="Basic and acidic residues" evidence="5">
    <location>
        <begin position="856"/>
        <end position="932"/>
    </location>
</feature>
<feature type="signal peptide" evidence="6">
    <location>
        <begin position="1"/>
        <end position="33"/>
    </location>
</feature>
<organism evidence="7 8">
    <name type="scientific">Mortierella alpina</name>
    <name type="common">Oleaginous fungus</name>
    <name type="synonym">Mortierella renispora</name>
    <dbReference type="NCBI Taxonomy" id="64518"/>
    <lineage>
        <taxon>Eukaryota</taxon>
        <taxon>Fungi</taxon>
        <taxon>Fungi incertae sedis</taxon>
        <taxon>Mucoromycota</taxon>
        <taxon>Mortierellomycotina</taxon>
        <taxon>Mortierellomycetes</taxon>
        <taxon>Mortierellales</taxon>
        <taxon>Mortierellaceae</taxon>
        <taxon>Mortierella</taxon>
    </lineage>
</organism>